<reference evidence="6" key="2">
    <citation type="submission" date="2025-05" db="UniProtKB">
        <authorList>
            <consortium name="EnsemblMetazoa"/>
        </authorList>
    </citation>
    <scope>IDENTIFICATION</scope>
    <source>
        <strain evidence="6">Foshan</strain>
    </source>
</reference>
<dbReference type="Gene3D" id="3.30.710.10">
    <property type="entry name" value="Potassium Channel Kv1.1, Chain A"/>
    <property type="match status" value="1"/>
</dbReference>
<feature type="region of interest" description="Disordered" evidence="4">
    <location>
        <begin position="1"/>
        <end position="29"/>
    </location>
</feature>
<dbReference type="Pfam" id="PF01344">
    <property type="entry name" value="Kelch_1"/>
    <property type="match status" value="5"/>
</dbReference>
<dbReference type="InterPro" id="IPR006652">
    <property type="entry name" value="Kelch_1"/>
</dbReference>
<evidence type="ECO:0000256" key="2">
    <source>
        <dbReference type="ARBA" id="ARBA00022737"/>
    </source>
</evidence>
<evidence type="ECO:0000256" key="4">
    <source>
        <dbReference type="SAM" id="MobiDB-lite"/>
    </source>
</evidence>
<proteinExistence type="predicted"/>
<feature type="compositionally biased region" description="Basic and acidic residues" evidence="4">
    <location>
        <begin position="7"/>
        <end position="17"/>
    </location>
</feature>
<reference evidence="7" key="1">
    <citation type="journal article" date="2015" name="Proc. Natl. Acad. Sci. U.S.A.">
        <title>Genome sequence of the Asian Tiger mosquito, Aedes albopictus, reveals insights into its biology, genetics, and evolution.</title>
        <authorList>
            <person name="Chen X.G."/>
            <person name="Jiang X."/>
            <person name="Gu J."/>
            <person name="Xu M."/>
            <person name="Wu Y."/>
            <person name="Deng Y."/>
            <person name="Zhang C."/>
            <person name="Bonizzoni M."/>
            <person name="Dermauw W."/>
            <person name="Vontas J."/>
            <person name="Armbruster P."/>
            <person name="Huang X."/>
            <person name="Yang Y."/>
            <person name="Zhang H."/>
            <person name="He W."/>
            <person name="Peng H."/>
            <person name="Liu Y."/>
            <person name="Wu K."/>
            <person name="Chen J."/>
            <person name="Lirakis M."/>
            <person name="Topalis P."/>
            <person name="Van Leeuwen T."/>
            <person name="Hall A.B."/>
            <person name="Jiang X."/>
            <person name="Thorpe C."/>
            <person name="Mueller R.L."/>
            <person name="Sun C."/>
            <person name="Waterhouse R.M."/>
            <person name="Yan G."/>
            <person name="Tu Z.J."/>
            <person name="Fang X."/>
            <person name="James A.A."/>
        </authorList>
    </citation>
    <scope>NUCLEOTIDE SEQUENCE [LARGE SCALE GENOMIC DNA]</scope>
    <source>
        <strain evidence="7">Foshan</strain>
    </source>
</reference>
<feature type="compositionally biased region" description="Polar residues" evidence="4">
    <location>
        <begin position="703"/>
        <end position="712"/>
    </location>
</feature>
<dbReference type="Pfam" id="PF07707">
    <property type="entry name" value="BACK"/>
    <property type="match status" value="1"/>
</dbReference>
<keyword evidence="3" id="KW-0009">Actin-binding</keyword>
<dbReference type="InterPro" id="IPR015915">
    <property type="entry name" value="Kelch-typ_b-propeller"/>
</dbReference>
<dbReference type="InterPro" id="IPR011705">
    <property type="entry name" value="BACK"/>
</dbReference>
<dbReference type="SMART" id="SM00612">
    <property type="entry name" value="Kelch"/>
    <property type="match status" value="6"/>
</dbReference>
<feature type="domain" description="BTB" evidence="5">
    <location>
        <begin position="57"/>
        <end position="124"/>
    </location>
</feature>
<feature type="compositionally biased region" description="Basic and acidic residues" evidence="4">
    <location>
        <begin position="865"/>
        <end position="876"/>
    </location>
</feature>
<feature type="compositionally biased region" description="Polar residues" evidence="4">
    <location>
        <begin position="813"/>
        <end position="834"/>
    </location>
</feature>
<sequence length="876" mass="97137">MEAASDFIDRLGDHPETVDDGSPQSPEELGDMTFHIANYAKEALKMMFMMRSHHMLTDVTLEIEKETFHAHKVVLSAASPYFKAMFTGGLKECEMSRVKLQGVCPTAMARILFFMYTGHIRVTEVTVCQLLPAATMFQVPNVIEACCAFLERQLDPTNAIGIANFAEQHGCITLRQKANQFIERNFTKICHEEEFLQLSAIQLICLIKKDELNVQGERDVYDAVLKWVRYDEDNRYPKMEHILYAVRCQLLTPSFLKEQMKSCDVLQRVPACRDYLAKVFEDITLHKRPSVRERKPNTTRMIFVAGGYLRHSLDMLEGYNVDDNVWVTLPNLTVPRSGLGAAFLKGTFYAVGGRNNSPGSSYDSDWVDRYNPIAESWRPCSPMSVPRNRVGVAVMDELLYAVGGSTGCEYHNTVEFYDPEQDTWTLVAPMHSKRLGVGVAVINRLLYAIGGFDGRERLSTVECYHPENNAWSLIPSMKFGRSGAGVAALHQYIYVVGGFDGTRQLETVERYDTEQQTWDMVAPITIARSALSLTVLDGKLYAMGGYDGQNFLAIVEVYDPVSDRWMEGTPLTSGRSGHASAVIYTSSCITNYMENLNIAGDSKGGRRTDRGKEGGDGGFGSSSGIQRMECEASSSRQAPGPSEGTHRSQNRETKMDVCGDIPYEDCDLMVKTLCTNAPCNCGNMATGKLGSIAEATRKDHDSSLITSFNDSSLTEESEEDVKNVIRPPGGTPPIIPENTANNNSDLTSAHTGDHSIPDNTQPVPCENTERRPFTKCMGKVKRKASSGWNEDNCALLRLKRQITCFVSSIVSQCPAPTTPSLTNAESSLQRTSPRNSPPLPRHALDRGHDRQNHSWPAGGGTPMDESPHDPIFHSVP</sequence>
<dbReference type="EnsemblMetazoa" id="AALFPA23_007334.R9722">
    <property type="protein sequence ID" value="AALFPA23_007334.P9722"/>
    <property type="gene ID" value="AALFPA23_007334"/>
</dbReference>
<protein>
    <recommendedName>
        <fullName evidence="5">BTB domain-containing protein</fullName>
    </recommendedName>
</protein>
<keyword evidence="1" id="KW-0880">Kelch repeat</keyword>
<name>A0ABM1YAH0_AEDAL</name>
<dbReference type="Proteomes" id="UP000069940">
    <property type="component" value="Unassembled WGS sequence"/>
</dbReference>
<evidence type="ECO:0000256" key="3">
    <source>
        <dbReference type="ARBA" id="ARBA00023203"/>
    </source>
</evidence>
<dbReference type="Gene3D" id="2.120.10.80">
    <property type="entry name" value="Kelch-type beta propeller"/>
    <property type="match status" value="1"/>
</dbReference>
<feature type="region of interest" description="Disordered" evidence="4">
    <location>
        <begin position="599"/>
        <end position="651"/>
    </location>
</feature>
<organism evidence="6 7">
    <name type="scientific">Aedes albopictus</name>
    <name type="common">Asian tiger mosquito</name>
    <name type="synonym">Stegomyia albopicta</name>
    <dbReference type="NCBI Taxonomy" id="7160"/>
    <lineage>
        <taxon>Eukaryota</taxon>
        <taxon>Metazoa</taxon>
        <taxon>Ecdysozoa</taxon>
        <taxon>Arthropoda</taxon>
        <taxon>Hexapoda</taxon>
        <taxon>Insecta</taxon>
        <taxon>Pterygota</taxon>
        <taxon>Neoptera</taxon>
        <taxon>Endopterygota</taxon>
        <taxon>Diptera</taxon>
        <taxon>Nematocera</taxon>
        <taxon>Culicoidea</taxon>
        <taxon>Culicidae</taxon>
        <taxon>Culicinae</taxon>
        <taxon>Aedini</taxon>
        <taxon>Aedes</taxon>
        <taxon>Stegomyia</taxon>
    </lineage>
</organism>
<dbReference type="PANTHER" id="PTHR24412:SF401">
    <property type="entry name" value="FI11917P"/>
    <property type="match status" value="1"/>
</dbReference>
<feature type="compositionally biased region" description="Basic and acidic residues" evidence="4">
    <location>
        <begin position="603"/>
        <end position="615"/>
    </location>
</feature>
<feature type="compositionally biased region" description="Basic and acidic residues" evidence="4">
    <location>
        <begin position="842"/>
        <end position="852"/>
    </location>
</feature>
<evidence type="ECO:0000313" key="6">
    <source>
        <dbReference type="EnsemblMetazoa" id="AALFPA23_007334.P9722"/>
    </source>
</evidence>
<dbReference type="InterPro" id="IPR000210">
    <property type="entry name" value="BTB/POZ_dom"/>
</dbReference>
<dbReference type="InterPro" id="IPR011333">
    <property type="entry name" value="SKP1/BTB/POZ_sf"/>
</dbReference>
<feature type="region of interest" description="Disordered" evidence="4">
    <location>
        <begin position="697"/>
        <end position="770"/>
    </location>
</feature>
<dbReference type="SUPFAM" id="SSF117281">
    <property type="entry name" value="Kelch motif"/>
    <property type="match status" value="1"/>
</dbReference>
<dbReference type="RefSeq" id="XP_029715851.2">
    <property type="nucleotide sequence ID" value="XM_029859991.2"/>
</dbReference>
<evidence type="ECO:0000259" key="5">
    <source>
        <dbReference type="PROSITE" id="PS50097"/>
    </source>
</evidence>
<dbReference type="SMART" id="SM00875">
    <property type="entry name" value="BACK"/>
    <property type="match status" value="1"/>
</dbReference>
<dbReference type="PROSITE" id="PS50097">
    <property type="entry name" value="BTB"/>
    <property type="match status" value="1"/>
</dbReference>
<dbReference type="Gene3D" id="1.25.40.420">
    <property type="match status" value="1"/>
</dbReference>
<dbReference type="GeneID" id="109398214"/>
<accession>A0ABM1YAH0</accession>
<evidence type="ECO:0000313" key="7">
    <source>
        <dbReference type="Proteomes" id="UP000069940"/>
    </source>
</evidence>
<dbReference type="PANTHER" id="PTHR24412">
    <property type="entry name" value="KELCH PROTEIN"/>
    <property type="match status" value="1"/>
</dbReference>
<dbReference type="SUPFAM" id="SSF54695">
    <property type="entry name" value="POZ domain"/>
    <property type="match status" value="1"/>
</dbReference>
<evidence type="ECO:0000256" key="1">
    <source>
        <dbReference type="ARBA" id="ARBA00022441"/>
    </source>
</evidence>
<keyword evidence="7" id="KW-1185">Reference proteome</keyword>
<keyword evidence="2" id="KW-0677">Repeat</keyword>
<dbReference type="SMART" id="SM00225">
    <property type="entry name" value="BTB"/>
    <property type="match status" value="1"/>
</dbReference>
<feature type="region of interest" description="Disordered" evidence="4">
    <location>
        <begin position="813"/>
        <end position="876"/>
    </location>
</feature>
<feature type="compositionally biased region" description="Polar residues" evidence="4">
    <location>
        <begin position="738"/>
        <end position="750"/>
    </location>
</feature>
<dbReference type="Pfam" id="PF00651">
    <property type="entry name" value="BTB"/>
    <property type="match status" value="1"/>
</dbReference>